<keyword evidence="6 10" id="KW-0798">TonB box</keyword>
<dbReference type="InterPro" id="IPR039426">
    <property type="entry name" value="TonB-dep_rcpt-like"/>
</dbReference>
<dbReference type="PANTHER" id="PTHR30069:SF29">
    <property type="entry name" value="HEMOGLOBIN AND HEMOGLOBIN-HAPTOGLOBIN-BINDING PROTEIN 1-RELATED"/>
    <property type="match status" value="1"/>
</dbReference>
<keyword evidence="9" id="KW-0998">Cell outer membrane</keyword>
<keyword evidence="4" id="KW-0812">Transmembrane</keyword>
<dbReference type="Proteomes" id="UP000467305">
    <property type="component" value="Unassembled WGS sequence"/>
</dbReference>
<evidence type="ECO:0000256" key="11">
    <source>
        <dbReference type="SAM" id="SignalP"/>
    </source>
</evidence>
<dbReference type="EMBL" id="WAAU01000008">
    <property type="protein sequence ID" value="KAB1159281.1"/>
    <property type="molecule type" value="Genomic_DNA"/>
</dbReference>
<dbReference type="GO" id="GO:0044718">
    <property type="term" value="P:siderophore transmembrane transport"/>
    <property type="evidence" value="ECO:0007669"/>
    <property type="project" value="TreeGrafter"/>
</dbReference>
<dbReference type="SUPFAM" id="SSF49464">
    <property type="entry name" value="Carboxypeptidase regulatory domain-like"/>
    <property type="match status" value="1"/>
</dbReference>
<evidence type="ECO:0000256" key="4">
    <source>
        <dbReference type="ARBA" id="ARBA00022692"/>
    </source>
</evidence>
<dbReference type="Pfam" id="PF13715">
    <property type="entry name" value="CarbopepD_reg_2"/>
    <property type="match status" value="1"/>
</dbReference>
<keyword evidence="2" id="KW-0813">Transport</keyword>
<evidence type="ECO:0000256" key="7">
    <source>
        <dbReference type="ARBA" id="ARBA00023136"/>
    </source>
</evidence>
<feature type="domain" description="TonB-dependent receptor-like beta-barrel" evidence="12">
    <location>
        <begin position="345"/>
        <end position="772"/>
    </location>
</feature>
<reference evidence="14 15" key="1">
    <citation type="submission" date="2019-09" db="EMBL/GenBank/DDBJ databases">
        <authorList>
            <person name="Cao W.R."/>
        </authorList>
    </citation>
    <scope>NUCLEOTIDE SEQUENCE [LARGE SCALE GENOMIC DNA]</scope>
    <source>
        <strain evidence="15">a4</strain>
    </source>
</reference>
<dbReference type="InterPro" id="IPR036942">
    <property type="entry name" value="Beta-barrel_TonB_sf"/>
</dbReference>
<accession>A0A7J5ANV1</accession>
<sequence>MNLKNIVLMLLLWSFSSIIIAQEECTYTFSGLVDDFHDKSPIVGATVLIKNQNKYTTTDINGKFTINNVCKGTITVEISHVACDPRTLTFTIDKNLYKVIDLEHHIEELNEVSVKGKTGLKTKTSQETLIKTKTLEKFSSASLGDALKDISGVSSINTGNSIVKPVINGLHSSRVLISFNNVRLQDQEWGIEHAPNIDLNAAETVSVIKGANALQYGGDAIGGVVIVNPSKVLINKDTLYGKTILSQQSNGRLFNITSSLQKNYAKGWYINGQASYKRAGDFRAPDYYLTNTGIDSKAFTIATGFKKFDKGFELFYSHIVNKIGILSASHVGSASDLRNAINSPTPLKISDFSYTIDNPKQDVTHQLLKASYYKRFKGIGKLSLQYDFQSNNRLEFDLRRGDNKNLAATDLLLKTHSFRADLKMDANPDRIYKFGIIGSYQNNFPDPATKVRRIIPDYDKYTFGAYGIGNFRFEDILLTAGIRYDFEHIDAKKFYQISRWNSLGYQNDFSHFIVDPNVQGTQLLANPVFTYHNISTSLGISYNINEKSSLIANYGLANRAPNASELFSAGLHHSAARIELGDLRIQPETSNRFSATYNFNHNKLDFSVEGFYNFINDFIYIEPSGAELTQRGTFVTWDYKQVNAHLFGIDTNISYQINKSLSIGNKTSFLRGKDTSNKRDLIDIPPFKTVTQLTFNKAEWYNFNASVQSEFNARQNNFPNNNFDIFIPQTNSYELVDISTPPNAYHLLNFSSGIEFNLFKTNMGLTFSVDNILNTSYRNYLNKLRYFADDLGRNFKIQLKINY</sequence>
<dbReference type="GO" id="GO:0009279">
    <property type="term" value="C:cell outer membrane"/>
    <property type="evidence" value="ECO:0007669"/>
    <property type="project" value="UniProtKB-SubCell"/>
</dbReference>
<evidence type="ECO:0000256" key="8">
    <source>
        <dbReference type="ARBA" id="ARBA00023170"/>
    </source>
</evidence>
<comment type="subcellular location">
    <subcellularLocation>
        <location evidence="1">Cell outer membrane</location>
        <topology evidence="1">Multi-pass membrane protein</topology>
    </subcellularLocation>
</comment>
<comment type="caution">
    <text evidence="14">The sequence shown here is derived from an EMBL/GenBank/DDBJ whole genome shotgun (WGS) entry which is preliminary data.</text>
</comment>
<evidence type="ECO:0000256" key="5">
    <source>
        <dbReference type="ARBA" id="ARBA00022729"/>
    </source>
</evidence>
<gene>
    <name evidence="14" type="ORF">F7018_02930</name>
</gene>
<dbReference type="Pfam" id="PF00593">
    <property type="entry name" value="TonB_dep_Rec_b-barrel"/>
    <property type="match status" value="1"/>
</dbReference>
<feature type="chain" id="PRO_5029441988" evidence="11">
    <location>
        <begin position="22"/>
        <end position="803"/>
    </location>
</feature>
<evidence type="ECO:0000256" key="3">
    <source>
        <dbReference type="ARBA" id="ARBA00022452"/>
    </source>
</evidence>
<dbReference type="Gene3D" id="2.60.40.1120">
    <property type="entry name" value="Carboxypeptidase-like, regulatory domain"/>
    <property type="match status" value="1"/>
</dbReference>
<keyword evidence="3" id="KW-1134">Transmembrane beta strand</keyword>
<dbReference type="OrthoDB" id="9795928at2"/>
<dbReference type="RefSeq" id="WP_150898500.1">
    <property type="nucleotide sequence ID" value="NZ_WAAU01000008.1"/>
</dbReference>
<dbReference type="Gene3D" id="2.40.170.20">
    <property type="entry name" value="TonB-dependent receptor, beta-barrel domain"/>
    <property type="match status" value="1"/>
</dbReference>
<organism evidence="14 15">
    <name type="scientific">Tenacibaculum aiptasiae</name>
    <dbReference type="NCBI Taxonomy" id="426481"/>
    <lineage>
        <taxon>Bacteria</taxon>
        <taxon>Pseudomonadati</taxon>
        <taxon>Bacteroidota</taxon>
        <taxon>Flavobacteriia</taxon>
        <taxon>Flavobacteriales</taxon>
        <taxon>Flavobacteriaceae</taxon>
        <taxon>Tenacibaculum</taxon>
    </lineage>
</organism>
<dbReference type="SUPFAM" id="SSF56935">
    <property type="entry name" value="Porins"/>
    <property type="match status" value="1"/>
</dbReference>
<dbReference type="Gene3D" id="2.170.130.10">
    <property type="entry name" value="TonB-dependent receptor, plug domain"/>
    <property type="match status" value="1"/>
</dbReference>
<dbReference type="InterPro" id="IPR008969">
    <property type="entry name" value="CarboxyPept-like_regulatory"/>
</dbReference>
<dbReference type="InterPro" id="IPR000531">
    <property type="entry name" value="Beta-barrel_TonB"/>
</dbReference>
<protein>
    <submittedName>
        <fullName evidence="14">TonB-dependent receptor</fullName>
    </submittedName>
</protein>
<dbReference type="GO" id="GO:0015344">
    <property type="term" value="F:siderophore uptake transmembrane transporter activity"/>
    <property type="evidence" value="ECO:0007669"/>
    <property type="project" value="TreeGrafter"/>
</dbReference>
<keyword evidence="8 14" id="KW-0675">Receptor</keyword>
<dbReference type="InterPro" id="IPR012910">
    <property type="entry name" value="Plug_dom"/>
</dbReference>
<feature type="signal peptide" evidence="11">
    <location>
        <begin position="1"/>
        <end position="21"/>
    </location>
</feature>
<evidence type="ECO:0000313" key="15">
    <source>
        <dbReference type="Proteomes" id="UP000467305"/>
    </source>
</evidence>
<dbReference type="Pfam" id="PF07715">
    <property type="entry name" value="Plug"/>
    <property type="match status" value="1"/>
</dbReference>
<dbReference type="PANTHER" id="PTHR30069">
    <property type="entry name" value="TONB-DEPENDENT OUTER MEMBRANE RECEPTOR"/>
    <property type="match status" value="1"/>
</dbReference>
<keyword evidence="7 10" id="KW-0472">Membrane</keyword>
<evidence type="ECO:0000256" key="6">
    <source>
        <dbReference type="ARBA" id="ARBA00023077"/>
    </source>
</evidence>
<dbReference type="InterPro" id="IPR037066">
    <property type="entry name" value="Plug_dom_sf"/>
</dbReference>
<comment type="similarity">
    <text evidence="10">Belongs to the TonB-dependent receptor family.</text>
</comment>
<evidence type="ECO:0000259" key="13">
    <source>
        <dbReference type="Pfam" id="PF07715"/>
    </source>
</evidence>
<feature type="domain" description="TonB-dependent receptor plug" evidence="13">
    <location>
        <begin position="124"/>
        <end position="224"/>
    </location>
</feature>
<proteinExistence type="inferred from homology"/>
<evidence type="ECO:0000256" key="2">
    <source>
        <dbReference type="ARBA" id="ARBA00022448"/>
    </source>
</evidence>
<dbReference type="AlphaFoldDB" id="A0A7J5ANV1"/>
<evidence type="ECO:0000313" key="14">
    <source>
        <dbReference type="EMBL" id="KAB1159281.1"/>
    </source>
</evidence>
<evidence type="ECO:0000256" key="10">
    <source>
        <dbReference type="RuleBase" id="RU003357"/>
    </source>
</evidence>
<evidence type="ECO:0000259" key="12">
    <source>
        <dbReference type="Pfam" id="PF00593"/>
    </source>
</evidence>
<keyword evidence="5 11" id="KW-0732">Signal</keyword>
<evidence type="ECO:0000256" key="1">
    <source>
        <dbReference type="ARBA" id="ARBA00004571"/>
    </source>
</evidence>
<name>A0A7J5ANV1_9FLAO</name>
<evidence type="ECO:0000256" key="9">
    <source>
        <dbReference type="ARBA" id="ARBA00023237"/>
    </source>
</evidence>
<keyword evidence="15" id="KW-1185">Reference proteome</keyword>